<dbReference type="Proteomes" id="UP000236286">
    <property type="component" value="Unassembled WGS sequence"/>
</dbReference>
<feature type="domain" description="Prolyl 4-hydroxylase alpha subunit Fe(2+) 2OG dioxygenase" evidence="1">
    <location>
        <begin position="147"/>
        <end position="245"/>
    </location>
</feature>
<reference evidence="2 3" key="1">
    <citation type="submission" date="2017-10" db="EMBL/GenBank/DDBJ databases">
        <title>Genome announcement of Methylocella silvestris TVC from permafrost.</title>
        <authorList>
            <person name="Wang J."/>
            <person name="Geng K."/>
            <person name="Ul-Haque F."/>
            <person name="Crombie A.T."/>
            <person name="Street L.E."/>
            <person name="Wookey P.A."/>
            <person name="Murrell J.C."/>
            <person name="Pratscher J."/>
        </authorList>
    </citation>
    <scope>NUCLEOTIDE SEQUENCE [LARGE SCALE GENOMIC DNA]</scope>
    <source>
        <strain evidence="2 3">TVC</strain>
    </source>
</reference>
<dbReference type="InterPro" id="IPR051842">
    <property type="entry name" value="uS12_prolyl_hydroxylase"/>
</dbReference>
<evidence type="ECO:0000313" key="3">
    <source>
        <dbReference type="Proteomes" id="UP000236286"/>
    </source>
</evidence>
<dbReference type="PANTHER" id="PTHR12117">
    <property type="entry name" value="HISTONE ACETYLTRANSFERASE COMPLEX"/>
    <property type="match status" value="1"/>
</dbReference>
<dbReference type="GO" id="GO:0031543">
    <property type="term" value="F:peptidyl-proline dioxygenase activity"/>
    <property type="evidence" value="ECO:0007669"/>
    <property type="project" value="TreeGrafter"/>
</dbReference>
<dbReference type="Gene3D" id="2.60.120.620">
    <property type="entry name" value="q2cbj1_9rhob like domain"/>
    <property type="match status" value="1"/>
</dbReference>
<sequence length="298" mass="33550">MSEASTLSPSGSAAVQRNNDHVVIDGATLRFDELINPDYLAPKRAAELHDAFFAAKPFPHIVFEGLFNPRLLELMLADFDRLNWSDWRRYDNANELKRGSAPKTRLGNASQLYFNTIYSGEFVEFLEKVTGIEGLVTDPELFAGGLHDIPTGGKFAMHIDFNQHSITKLDNRLVFITYLNKDWRPEYGGGLELWDVETNACVANIEPVFGRTAMFYQSSKSLHGHPKPVNAPNGRHRRSAAAYFYSSGRSDGDGPEFHTTQFPVANDAPEFEKLRNTLKYFVPPVLFDAARKLKSFVK</sequence>
<protein>
    <recommendedName>
        <fullName evidence="1">Prolyl 4-hydroxylase alpha subunit Fe(2+) 2OG dioxygenase domain-containing protein</fullName>
    </recommendedName>
</protein>
<dbReference type="RefSeq" id="WP_102843127.1">
    <property type="nucleotide sequence ID" value="NZ_PDZR01000006.1"/>
</dbReference>
<dbReference type="GO" id="GO:0006449">
    <property type="term" value="P:regulation of translational termination"/>
    <property type="evidence" value="ECO:0007669"/>
    <property type="project" value="TreeGrafter"/>
</dbReference>
<evidence type="ECO:0000313" key="2">
    <source>
        <dbReference type="EMBL" id="PNG26531.1"/>
    </source>
</evidence>
<gene>
    <name evidence="2" type="ORF">CR492_07500</name>
</gene>
<name>A0A2J7TIC8_METSI</name>
<dbReference type="Pfam" id="PF13640">
    <property type="entry name" value="2OG-FeII_Oxy_3"/>
    <property type="match status" value="1"/>
</dbReference>
<evidence type="ECO:0000259" key="1">
    <source>
        <dbReference type="Pfam" id="PF13640"/>
    </source>
</evidence>
<dbReference type="AlphaFoldDB" id="A0A2J7TIC8"/>
<comment type="caution">
    <text evidence="2">The sequence shown here is derived from an EMBL/GenBank/DDBJ whole genome shotgun (WGS) entry which is preliminary data.</text>
</comment>
<proteinExistence type="predicted"/>
<dbReference type="GO" id="GO:0005737">
    <property type="term" value="C:cytoplasm"/>
    <property type="evidence" value="ECO:0007669"/>
    <property type="project" value="TreeGrafter"/>
</dbReference>
<dbReference type="EMBL" id="PDZR01000006">
    <property type="protein sequence ID" value="PNG26531.1"/>
    <property type="molecule type" value="Genomic_DNA"/>
</dbReference>
<organism evidence="2 3">
    <name type="scientific">Methylocella silvestris</name>
    <dbReference type="NCBI Taxonomy" id="199596"/>
    <lineage>
        <taxon>Bacteria</taxon>
        <taxon>Pseudomonadati</taxon>
        <taxon>Pseudomonadota</taxon>
        <taxon>Alphaproteobacteria</taxon>
        <taxon>Hyphomicrobiales</taxon>
        <taxon>Beijerinckiaceae</taxon>
        <taxon>Methylocella</taxon>
    </lineage>
</organism>
<dbReference type="InterPro" id="IPR044862">
    <property type="entry name" value="Pro_4_hyd_alph_FE2OG_OXY"/>
</dbReference>
<dbReference type="PANTHER" id="PTHR12117:SF0">
    <property type="entry name" value="PROLYL 3-HYDROXYLASE OGFOD1"/>
    <property type="match status" value="1"/>
</dbReference>
<dbReference type="OrthoDB" id="9783171at2"/>
<accession>A0A2J7TIC8</accession>